<dbReference type="Gene3D" id="1.20.1280.290">
    <property type="match status" value="2"/>
</dbReference>
<dbReference type="FunFam" id="1.20.1280.290:FF:000009">
    <property type="entry name" value="PQ loop repeat family protein"/>
    <property type="match status" value="1"/>
</dbReference>
<feature type="transmembrane region" description="Helical" evidence="7">
    <location>
        <begin position="175"/>
        <end position="193"/>
    </location>
</feature>
<evidence type="ECO:0000256" key="4">
    <source>
        <dbReference type="ARBA" id="ARBA00023136"/>
    </source>
</evidence>
<organism evidence="8 9">
    <name type="scientific">Diversispora epigaea</name>
    <dbReference type="NCBI Taxonomy" id="1348612"/>
    <lineage>
        <taxon>Eukaryota</taxon>
        <taxon>Fungi</taxon>
        <taxon>Fungi incertae sedis</taxon>
        <taxon>Mucoromycota</taxon>
        <taxon>Glomeromycotina</taxon>
        <taxon>Glomeromycetes</taxon>
        <taxon>Diversisporales</taxon>
        <taxon>Diversisporaceae</taxon>
        <taxon>Diversispora</taxon>
    </lineage>
</organism>
<feature type="transmembrane region" description="Helical" evidence="7">
    <location>
        <begin position="9"/>
        <end position="27"/>
    </location>
</feature>
<dbReference type="InterPro" id="IPR051415">
    <property type="entry name" value="LAAT-1"/>
</dbReference>
<feature type="transmembrane region" description="Helical" evidence="7">
    <location>
        <begin position="66"/>
        <end position="86"/>
    </location>
</feature>
<name>A0A397JJ95_9GLOM</name>
<comment type="caution">
    <text evidence="8">The sequence shown here is derived from an EMBL/GenBank/DDBJ whole genome shotgun (WGS) entry which is preliminary data.</text>
</comment>
<protein>
    <recommendedName>
        <fullName evidence="10">PQ-loop-domain-containing protein</fullName>
    </recommendedName>
</protein>
<dbReference type="STRING" id="1348612.A0A397JJ95"/>
<dbReference type="AlphaFoldDB" id="A0A397JJ95"/>
<evidence type="ECO:0000256" key="6">
    <source>
        <dbReference type="ARBA" id="ARBA00050768"/>
    </source>
</evidence>
<evidence type="ECO:0000256" key="1">
    <source>
        <dbReference type="ARBA" id="ARBA00004141"/>
    </source>
</evidence>
<dbReference type="Proteomes" id="UP000266861">
    <property type="component" value="Unassembled WGS sequence"/>
</dbReference>
<evidence type="ECO:0000256" key="5">
    <source>
        <dbReference type="ARBA" id="ARBA00038039"/>
    </source>
</evidence>
<feature type="transmembrane region" description="Helical" evidence="7">
    <location>
        <begin position="237"/>
        <end position="259"/>
    </location>
</feature>
<keyword evidence="3 7" id="KW-1133">Transmembrane helix</keyword>
<dbReference type="OrthoDB" id="8048523at2759"/>
<dbReference type="InterPro" id="IPR006603">
    <property type="entry name" value="PQ-loop_rpt"/>
</dbReference>
<dbReference type="Pfam" id="PF04193">
    <property type="entry name" value="PQ-loop"/>
    <property type="match status" value="2"/>
</dbReference>
<dbReference type="PANTHER" id="PTHR16201">
    <property type="entry name" value="SEVEN TRANSMEMBRANE PROTEIN 1-RELATED"/>
    <property type="match status" value="1"/>
</dbReference>
<reference evidence="8 9" key="1">
    <citation type="submission" date="2018-08" db="EMBL/GenBank/DDBJ databases">
        <title>Genome and evolution of the arbuscular mycorrhizal fungus Diversispora epigaea (formerly Glomus versiforme) and its bacterial endosymbionts.</title>
        <authorList>
            <person name="Sun X."/>
            <person name="Fei Z."/>
            <person name="Harrison M."/>
        </authorList>
    </citation>
    <scope>NUCLEOTIDE SEQUENCE [LARGE SCALE GENOMIC DNA]</scope>
    <source>
        <strain evidence="8 9">IT104</strain>
    </source>
</reference>
<evidence type="ECO:0000256" key="2">
    <source>
        <dbReference type="ARBA" id="ARBA00022692"/>
    </source>
</evidence>
<evidence type="ECO:0000313" key="8">
    <source>
        <dbReference type="EMBL" id="RHZ85224.1"/>
    </source>
</evidence>
<feature type="transmembrane region" description="Helical" evidence="7">
    <location>
        <begin position="39"/>
        <end position="59"/>
    </location>
</feature>
<evidence type="ECO:0000256" key="3">
    <source>
        <dbReference type="ARBA" id="ARBA00022989"/>
    </source>
</evidence>
<feature type="transmembrane region" description="Helical" evidence="7">
    <location>
        <begin position="122"/>
        <end position="142"/>
    </location>
</feature>
<evidence type="ECO:0000256" key="7">
    <source>
        <dbReference type="SAM" id="Phobius"/>
    </source>
</evidence>
<dbReference type="GO" id="GO:0034486">
    <property type="term" value="P:vacuolar transmembrane transport"/>
    <property type="evidence" value="ECO:0007669"/>
    <property type="project" value="UniProtKB-ARBA"/>
</dbReference>
<keyword evidence="2 7" id="KW-0812">Transmembrane</keyword>
<keyword evidence="9" id="KW-1185">Reference proteome</keyword>
<dbReference type="GO" id="GO:0098852">
    <property type="term" value="C:lytic vacuole membrane"/>
    <property type="evidence" value="ECO:0007669"/>
    <property type="project" value="UniProtKB-ARBA"/>
</dbReference>
<evidence type="ECO:0008006" key="10">
    <source>
        <dbReference type="Google" id="ProtNLM"/>
    </source>
</evidence>
<dbReference type="FunFam" id="1.20.1280.290:FF:000012">
    <property type="entry name" value="Vacuolar membrane PQ loop repeat protein"/>
    <property type="match status" value="1"/>
</dbReference>
<dbReference type="PANTHER" id="PTHR16201:SF44">
    <property type="entry name" value="SEVEN TRANSMEMBRANE PROTEIN 1"/>
    <property type="match status" value="1"/>
</dbReference>
<evidence type="ECO:0000313" key="9">
    <source>
        <dbReference type="Proteomes" id="UP000266861"/>
    </source>
</evidence>
<comment type="subcellular location">
    <subcellularLocation>
        <location evidence="1">Membrane</location>
        <topology evidence="1">Multi-pass membrane protein</topology>
    </subcellularLocation>
</comment>
<dbReference type="SMART" id="SM00679">
    <property type="entry name" value="CTNS"/>
    <property type="match status" value="2"/>
</dbReference>
<comment type="catalytic activity">
    <reaction evidence="6">
        <text>L-histidine(out) + L-arginine(in) = L-histidine(in) + L-arginine(out)</text>
        <dbReference type="Rhea" id="RHEA:71063"/>
        <dbReference type="ChEBI" id="CHEBI:32682"/>
        <dbReference type="ChEBI" id="CHEBI:57595"/>
    </reaction>
</comment>
<keyword evidence="4 7" id="KW-0472">Membrane</keyword>
<dbReference type="EMBL" id="PQFF01000066">
    <property type="protein sequence ID" value="RHZ85224.1"/>
    <property type="molecule type" value="Genomic_DNA"/>
</dbReference>
<proteinExistence type="inferred from homology"/>
<comment type="similarity">
    <text evidence="5">Belongs to the laat-1 family.</text>
</comment>
<feature type="transmembrane region" description="Helical" evidence="7">
    <location>
        <begin position="205"/>
        <end position="225"/>
    </location>
</feature>
<sequence>MENEIFSQVLGYISIACWVVVSIPQLYENYKRKSSESLSITFLIFWLLGDTFNLLGSILQNLISTVILLAIYYIISDIVIIIQVLYYHNYKNTDEIVIENSESIPLLRTQQNSSFFSRNKQFLGISGGIFCVFLTGIIAYCISAISREFKNHNDDDDVIFILSDEKQHLKFLPQLLGWLCAILYLGSRIPQIIKNYKSKSTEGLSLAMFCFSVLGNITFCFSILFHSTEREYLLINLPWLCGNGGTLFFDFTIFAQFYIYSNNNNNNNNNNSNNNNNRIIDV</sequence>
<accession>A0A397JJ95</accession>
<gene>
    <name evidence="8" type="ORF">Glove_69g65</name>
</gene>
<dbReference type="GO" id="GO:0015174">
    <property type="term" value="F:basic amino acid transmembrane transporter activity"/>
    <property type="evidence" value="ECO:0007669"/>
    <property type="project" value="UniProtKB-ARBA"/>
</dbReference>